<proteinExistence type="predicted"/>
<dbReference type="Proteomes" id="UP000738376">
    <property type="component" value="Unassembled WGS sequence"/>
</dbReference>
<comment type="caution">
    <text evidence="1">The sequence shown here is derived from an EMBL/GenBank/DDBJ whole genome shotgun (WGS) entry which is preliminary data.</text>
</comment>
<reference evidence="1 2" key="1">
    <citation type="submission" date="2020-03" db="EMBL/GenBank/DDBJ databases">
        <title>Draft Genome Sequence of 2-Methylisoborneol Producing Pseudanabaena yagii Strain GIHE-NHR1 Isolated from North Han River in South Korea.</title>
        <authorList>
            <person name="Jeong J."/>
        </authorList>
    </citation>
    <scope>NUCLEOTIDE SEQUENCE [LARGE SCALE GENOMIC DNA]</scope>
    <source>
        <strain evidence="1 2">GIHE-NHR1</strain>
    </source>
</reference>
<accession>A0ABX1LUE7</accession>
<keyword evidence="2" id="KW-1185">Reference proteome</keyword>
<evidence type="ECO:0000313" key="2">
    <source>
        <dbReference type="Proteomes" id="UP000738376"/>
    </source>
</evidence>
<name>A0ABX1LUE7_9CYAN</name>
<gene>
    <name evidence="1" type="ORF">HC246_17335</name>
</gene>
<protein>
    <submittedName>
        <fullName evidence="1">Uncharacterized protein</fullName>
    </submittedName>
</protein>
<dbReference type="RefSeq" id="WP_169364730.1">
    <property type="nucleotide sequence ID" value="NZ_JAAVJL010000002.1"/>
</dbReference>
<evidence type="ECO:0000313" key="1">
    <source>
        <dbReference type="EMBL" id="NMF59734.1"/>
    </source>
</evidence>
<sequence>MVKAIPEKCKKCAMLSAAQAQELHGTHGDGCWNPQVCYSRRSYARHHDRRKLIRSRHRSEANPELKVDFTEFTDIFWAVLVVYRRSGTDTPIHAIASEIWKGQEKFAAIPPIHCAGMTASQVHAYVQKMLVLLESNYAINKFASQERLDPWLCPLSPCSCRPSFP</sequence>
<dbReference type="EMBL" id="JAAVJL010000002">
    <property type="protein sequence ID" value="NMF59734.1"/>
    <property type="molecule type" value="Genomic_DNA"/>
</dbReference>
<organism evidence="1 2">
    <name type="scientific">Pseudanabaena yagii GIHE-NHR1</name>
    <dbReference type="NCBI Taxonomy" id="2722753"/>
    <lineage>
        <taxon>Bacteria</taxon>
        <taxon>Bacillati</taxon>
        <taxon>Cyanobacteriota</taxon>
        <taxon>Cyanophyceae</taxon>
        <taxon>Pseudanabaenales</taxon>
        <taxon>Pseudanabaenaceae</taxon>
        <taxon>Pseudanabaena</taxon>
        <taxon>Pseudanabaena yagii</taxon>
    </lineage>
</organism>